<dbReference type="NCBIfam" id="NF038353">
    <property type="entry name" value="FxLYD_dom"/>
    <property type="match status" value="1"/>
</dbReference>
<dbReference type="Proteomes" id="UP000220102">
    <property type="component" value="Unassembled WGS sequence"/>
</dbReference>
<dbReference type="InterPro" id="IPR047676">
    <property type="entry name" value="FxLYD_dom"/>
</dbReference>
<feature type="signal peptide" evidence="1">
    <location>
        <begin position="1"/>
        <end position="24"/>
    </location>
</feature>
<proteinExistence type="predicted"/>
<sequence>MGRSAARRALAAMVLLALMTWTTGCGNSGQQGVSASRLDVSNTRLVTITETGERSFSGTLINENSKAVSIVQVDVALYDETGARVGTTMIEVEDVPANSEKDFSGALDVDYPVAKARVLSVATP</sequence>
<feature type="chain" id="PRO_5012156684" evidence="1">
    <location>
        <begin position="25"/>
        <end position="124"/>
    </location>
</feature>
<evidence type="ECO:0000256" key="1">
    <source>
        <dbReference type="SAM" id="SignalP"/>
    </source>
</evidence>
<protein>
    <submittedName>
        <fullName evidence="2">Uncharacterized protein</fullName>
    </submittedName>
</protein>
<keyword evidence="3" id="KW-1185">Reference proteome</keyword>
<reference evidence="2 3" key="1">
    <citation type="submission" date="2017-10" db="EMBL/GenBank/DDBJ databases">
        <title>Draft genome of Longibacter Salinarum.</title>
        <authorList>
            <person name="Goh K.M."/>
            <person name="Shamsir M.S."/>
            <person name="Lim S.W."/>
        </authorList>
    </citation>
    <scope>NUCLEOTIDE SEQUENCE [LARGE SCALE GENOMIC DNA]</scope>
    <source>
        <strain evidence="2 3">KCTC 52045</strain>
    </source>
</reference>
<gene>
    <name evidence="2" type="ORF">CRI94_07265</name>
</gene>
<accession>A0A2A8CZ21</accession>
<keyword evidence="1" id="KW-0732">Signal</keyword>
<evidence type="ECO:0000313" key="3">
    <source>
        <dbReference type="Proteomes" id="UP000220102"/>
    </source>
</evidence>
<name>A0A2A8CZ21_9BACT</name>
<dbReference type="AlphaFoldDB" id="A0A2A8CZ21"/>
<organism evidence="2 3">
    <name type="scientific">Longibacter salinarum</name>
    <dbReference type="NCBI Taxonomy" id="1850348"/>
    <lineage>
        <taxon>Bacteria</taxon>
        <taxon>Pseudomonadati</taxon>
        <taxon>Rhodothermota</taxon>
        <taxon>Rhodothermia</taxon>
        <taxon>Rhodothermales</taxon>
        <taxon>Salisaetaceae</taxon>
        <taxon>Longibacter</taxon>
    </lineage>
</organism>
<dbReference type="PROSITE" id="PS51257">
    <property type="entry name" value="PROKAR_LIPOPROTEIN"/>
    <property type="match status" value="1"/>
</dbReference>
<dbReference type="EMBL" id="PDEQ01000003">
    <property type="protein sequence ID" value="PEN13853.1"/>
    <property type="molecule type" value="Genomic_DNA"/>
</dbReference>
<evidence type="ECO:0000313" key="2">
    <source>
        <dbReference type="EMBL" id="PEN13853.1"/>
    </source>
</evidence>
<comment type="caution">
    <text evidence="2">The sequence shown here is derived from an EMBL/GenBank/DDBJ whole genome shotgun (WGS) entry which is preliminary data.</text>
</comment>